<dbReference type="Pfam" id="PF02515">
    <property type="entry name" value="CoA_transf_3"/>
    <property type="match status" value="1"/>
</dbReference>
<sequence length="395" mass="43996">MPAVDTVPSGALRNLRVIDLTRVWAGPLGTRTLGDFGAEVIKVSDPRIPLSRVGKVNDKLNRNKLNIAIRLDKREGRNILLDLVSIGDVVIENFRPRVVRNLDITYEKLIEANPNLLMCSMPGFGLDGPYSEYPAFGSTAEAMAGINSMIGYVPDRPLQTGLSYADPISGLNLVNVILAFARRRRVTGKGSFIDLALADSPLGTLGEFFVANSATGYMQHPNGNLHSQYSPHGVFKCFGEDKWIAISITSHFQWERLKDEISDIRLDNADYSHISGRKTHEQAIIRIIEEWTSGKDAAELMGRLQAQGIPAAKVSNNLDVLEDAHLNEREYFAYFKTPEEKVEKYDGQAIPGNQRERSKWFSMRNLGEDSSSIVMGYLGYSKDKYVSLLEQEVIS</sequence>
<dbReference type="InterPro" id="IPR003673">
    <property type="entry name" value="CoA-Trfase_fam_III"/>
</dbReference>
<dbReference type="InterPro" id="IPR050509">
    <property type="entry name" value="CoA-transferase_III"/>
</dbReference>
<keyword evidence="1" id="KW-0808">Transferase</keyword>
<dbReference type="PANTHER" id="PTHR48228:SF6">
    <property type="entry name" value="L-CARNITINE COA-TRANSFERASE"/>
    <property type="match status" value="1"/>
</dbReference>
<accession>A0A381TLC9</accession>
<evidence type="ECO:0000256" key="1">
    <source>
        <dbReference type="ARBA" id="ARBA00022679"/>
    </source>
</evidence>
<organism evidence="2">
    <name type="scientific">marine metagenome</name>
    <dbReference type="NCBI Taxonomy" id="408172"/>
    <lineage>
        <taxon>unclassified sequences</taxon>
        <taxon>metagenomes</taxon>
        <taxon>ecological metagenomes</taxon>
    </lineage>
</organism>
<dbReference type="InterPro" id="IPR023606">
    <property type="entry name" value="CoA-Trfase_III_dom_1_sf"/>
</dbReference>
<dbReference type="InterPro" id="IPR044855">
    <property type="entry name" value="CoA-Trfase_III_dom3_sf"/>
</dbReference>
<name>A0A381TLC9_9ZZZZ</name>
<protein>
    <recommendedName>
        <fullName evidence="3">CoA transferase</fullName>
    </recommendedName>
</protein>
<proteinExistence type="predicted"/>
<dbReference type="EMBL" id="UINC01004756">
    <property type="protein sequence ID" value="SVA16639.1"/>
    <property type="molecule type" value="Genomic_DNA"/>
</dbReference>
<gene>
    <name evidence="2" type="ORF">METZ01_LOCUS69493</name>
</gene>
<reference evidence="2" key="1">
    <citation type="submission" date="2018-05" db="EMBL/GenBank/DDBJ databases">
        <authorList>
            <person name="Lanie J.A."/>
            <person name="Ng W.-L."/>
            <person name="Kazmierczak K.M."/>
            <person name="Andrzejewski T.M."/>
            <person name="Davidsen T.M."/>
            <person name="Wayne K.J."/>
            <person name="Tettelin H."/>
            <person name="Glass J.I."/>
            <person name="Rusch D."/>
            <person name="Podicherti R."/>
            <person name="Tsui H.-C.T."/>
            <person name="Winkler M.E."/>
        </authorList>
    </citation>
    <scope>NUCLEOTIDE SEQUENCE</scope>
</reference>
<dbReference type="Gene3D" id="3.30.1540.10">
    <property type="entry name" value="formyl-coa transferase, domain 3"/>
    <property type="match status" value="1"/>
</dbReference>
<dbReference type="GO" id="GO:0016740">
    <property type="term" value="F:transferase activity"/>
    <property type="evidence" value="ECO:0007669"/>
    <property type="project" value="UniProtKB-KW"/>
</dbReference>
<dbReference type="SUPFAM" id="SSF89796">
    <property type="entry name" value="CoA-transferase family III (CaiB/BaiF)"/>
    <property type="match status" value="1"/>
</dbReference>
<evidence type="ECO:0000313" key="2">
    <source>
        <dbReference type="EMBL" id="SVA16639.1"/>
    </source>
</evidence>
<evidence type="ECO:0008006" key="3">
    <source>
        <dbReference type="Google" id="ProtNLM"/>
    </source>
</evidence>
<dbReference type="Gene3D" id="3.40.50.10540">
    <property type="entry name" value="Crotonobetainyl-coa:carnitine coa-transferase, domain 1"/>
    <property type="match status" value="1"/>
</dbReference>
<dbReference type="PANTHER" id="PTHR48228">
    <property type="entry name" value="SUCCINYL-COA--D-CITRAMALATE COA-TRANSFERASE"/>
    <property type="match status" value="1"/>
</dbReference>
<dbReference type="AlphaFoldDB" id="A0A381TLC9"/>